<accession>A0AAV7Z8W1</accession>
<dbReference type="AlphaFoldDB" id="A0AAV7Z8W1"/>
<dbReference type="EMBL" id="JAOAOG010000276">
    <property type="protein sequence ID" value="KAJ6233556.1"/>
    <property type="molecule type" value="Genomic_DNA"/>
</dbReference>
<evidence type="ECO:0000313" key="5">
    <source>
        <dbReference type="Proteomes" id="UP001150062"/>
    </source>
</evidence>
<evidence type="ECO:0000313" key="3">
    <source>
        <dbReference type="EMBL" id="KAJ6233556.1"/>
    </source>
</evidence>
<evidence type="ECO:0000313" key="2">
    <source>
        <dbReference type="EMBL" id="KAJ3437570.1"/>
    </source>
</evidence>
<feature type="compositionally biased region" description="Basic residues" evidence="1">
    <location>
        <begin position="98"/>
        <end position="109"/>
    </location>
</feature>
<feature type="compositionally biased region" description="Basic and acidic residues" evidence="1">
    <location>
        <begin position="14"/>
        <end position="24"/>
    </location>
</feature>
<comment type="caution">
    <text evidence="2">The sequence shown here is derived from an EMBL/GenBank/DDBJ whole genome shotgun (WGS) entry which is preliminary data.</text>
</comment>
<feature type="region of interest" description="Disordered" evidence="1">
    <location>
        <begin position="1"/>
        <end position="74"/>
    </location>
</feature>
<gene>
    <name evidence="2" type="ORF">M0812_16734</name>
    <name evidence="3" type="ORF">M0813_29863</name>
</gene>
<keyword evidence="5" id="KW-1185">Reference proteome</keyword>
<name>A0AAV7Z8W1_9EUKA</name>
<reference evidence="2" key="2">
    <citation type="submission" date="2022-08" db="EMBL/GenBank/DDBJ databases">
        <title>Novel sulphate-reducing endosymbionts in the free-living metamonad Anaeramoeba.</title>
        <authorList>
            <person name="Jerlstrom-Hultqvist J."/>
            <person name="Cepicka I."/>
            <person name="Gallot-Lavallee L."/>
            <person name="Salas-Leiva D."/>
            <person name="Curtis B.A."/>
            <person name="Zahonova K."/>
            <person name="Pipaliya S."/>
            <person name="Dacks J."/>
            <person name="Roger A.J."/>
        </authorList>
    </citation>
    <scope>NUCLEOTIDE SEQUENCE</scope>
    <source>
        <strain evidence="2">Busselton2</strain>
    </source>
</reference>
<sequence>MSDQKKTRVTPNKKNKDANKEETNNNKPKRKPKQVQVSKVSGRTWRTKRVPTNALKKKYGSSQSRYERRRAKEKKIKRVRELERQLKAEIGLAKKIKRERNEKKRKKKLEKQIKEGVYIPDSHKKPKSRISDRKIKEFLIRNDEKN</sequence>
<protein>
    <submittedName>
        <fullName evidence="2">Coiled-coil domain-containing protein</fullName>
    </submittedName>
</protein>
<dbReference type="EMBL" id="JANTQA010000033">
    <property type="protein sequence ID" value="KAJ3437570.1"/>
    <property type="molecule type" value="Genomic_DNA"/>
</dbReference>
<organism evidence="2 4">
    <name type="scientific">Anaeramoeba flamelloides</name>
    <dbReference type="NCBI Taxonomy" id="1746091"/>
    <lineage>
        <taxon>Eukaryota</taxon>
        <taxon>Metamonada</taxon>
        <taxon>Anaeramoebidae</taxon>
        <taxon>Anaeramoeba</taxon>
    </lineage>
</organism>
<dbReference type="Proteomes" id="UP001146793">
    <property type="component" value="Unassembled WGS sequence"/>
</dbReference>
<evidence type="ECO:0000256" key="1">
    <source>
        <dbReference type="SAM" id="MobiDB-lite"/>
    </source>
</evidence>
<feature type="compositionally biased region" description="Basic residues" evidence="1">
    <location>
        <begin position="45"/>
        <end position="59"/>
    </location>
</feature>
<evidence type="ECO:0000313" key="4">
    <source>
        <dbReference type="Proteomes" id="UP001146793"/>
    </source>
</evidence>
<reference evidence="3" key="1">
    <citation type="submission" date="2022-08" db="EMBL/GenBank/DDBJ databases">
        <title>Novel sulfate-reducing endosymbionts in the free-living metamonad Anaeramoeba.</title>
        <authorList>
            <person name="Jerlstrom-Hultqvist J."/>
            <person name="Cepicka I."/>
            <person name="Gallot-Lavallee L."/>
            <person name="Salas-Leiva D."/>
            <person name="Curtis B.A."/>
            <person name="Zahonova K."/>
            <person name="Pipaliya S."/>
            <person name="Dacks J."/>
            <person name="Roger A.J."/>
        </authorList>
    </citation>
    <scope>NUCLEOTIDE SEQUENCE</scope>
    <source>
        <strain evidence="3">Schooner1</strain>
    </source>
</reference>
<feature type="region of interest" description="Disordered" evidence="1">
    <location>
        <begin position="98"/>
        <end position="133"/>
    </location>
</feature>
<proteinExistence type="predicted"/>
<dbReference type="Proteomes" id="UP001150062">
    <property type="component" value="Unassembled WGS sequence"/>
</dbReference>